<accession>A0A4R1BGL6</accession>
<name>A0A4R1BGL6_9PROT</name>
<dbReference type="GO" id="GO:0019867">
    <property type="term" value="C:outer membrane"/>
    <property type="evidence" value="ECO:0007669"/>
    <property type="project" value="InterPro"/>
</dbReference>
<keyword evidence="2" id="KW-0472">Membrane</keyword>
<keyword evidence="3" id="KW-0732">Signal</keyword>
<dbReference type="Pfam" id="PF05433">
    <property type="entry name" value="Rick_17kDa_Anti"/>
    <property type="match status" value="1"/>
</dbReference>
<dbReference type="AlphaFoldDB" id="A0A4R1BGL6"/>
<gene>
    <name evidence="5" type="ORF">EZJ19_05415</name>
</gene>
<evidence type="ECO:0000313" key="5">
    <source>
        <dbReference type="EMBL" id="TCJ16339.1"/>
    </source>
</evidence>
<dbReference type="OrthoDB" id="8909257at2"/>
<sequence length="180" mass="19500">MKTTQIATSLALILATLPAWAGHYPPPPATDAAPFADTARVVSSVPVYEEYNDPSRECWTEQTGYSYRKDDRSYGGAILGAIVGGVVGNQIGRGGGRTAATAAGAAIGAVTGDNIDNDDRDGRRVPVSEERCRTVDHWSRRVTGYNVVYRYQGNQFSTFLPYDPGPTLKVRVSVSVDERW</sequence>
<dbReference type="InterPro" id="IPR008816">
    <property type="entry name" value="Gly_zipper_2TM_dom"/>
</dbReference>
<reference evidence="5 6" key="1">
    <citation type="submission" date="2019-03" db="EMBL/GenBank/DDBJ databases">
        <title>Genome sequence of Thiobacillaceae bacterium LSR1, a sulfur-oxidizing bacterium isolated from freshwater sediment.</title>
        <authorList>
            <person name="Li S."/>
        </authorList>
    </citation>
    <scope>NUCLEOTIDE SEQUENCE [LARGE SCALE GENOMIC DNA]</scope>
    <source>
        <strain evidence="5 6">LSR1</strain>
    </source>
</reference>
<evidence type="ECO:0000313" key="6">
    <source>
        <dbReference type="Proteomes" id="UP000295443"/>
    </source>
</evidence>
<dbReference type="RefSeq" id="WP_131445267.1">
    <property type="nucleotide sequence ID" value="NZ_SJZB01000018.1"/>
</dbReference>
<dbReference type="Proteomes" id="UP000295443">
    <property type="component" value="Unassembled WGS sequence"/>
</dbReference>
<evidence type="ECO:0000256" key="1">
    <source>
        <dbReference type="ARBA" id="ARBA00004370"/>
    </source>
</evidence>
<comment type="caution">
    <text evidence="5">The sequence shown here is derived from an EMBL/GenBank/DDBJ whole genome shotgun (WGS) entry which is preliminary data.</text>
</comment>
<evidence type="ECO:0000259" key="4">
    <source>
        <dbReference type="Pfam" id="PF05433"/>
    </source>
</evidence>
<dbReference type="EMBL" id="SJZB01000018">
    <property type="protein sequence ID" value="TCJ16339.1"/>
    <property type="molecule type" value="Genomic_DNA"/>
</dbReference>
<comment type="subcellular location">
    <subcellularLocation>
        <location evidence="1">Membrane</location>
    </subcellularLocation>
</comment>
<dbReference type="PANTHER" id="PTHR35603">
    <property type="match status" value="1"/>
</dbReference>
<keyword evidence="6" id="KW-1185">Reference proteome</keyword>
<evidence type="ECO:0000256" key="3">
    <source>
        <dbReference type="SAM" id="SignalP"/>
    </source>
</evidence>
<feature type="signal peptide" evidence="3">
    <location>
        <begin position="1"/>
        <end position="21"/>
    </location>
</feature>
<protein>
    <submittedName>
        <fullName evidence="5">Glycine zipper 2TM domain-containing protein</fullName>
    </submittedName>
</protein>
<evidence type="ECO:0000256" key="2">
    <source>
        <dbReference type="ARBA" id="ARBA00023136"/>
    </source>
</evidence>
<proteinExistence type="predicted"/>
<dbReference type="PANTHER" id="PTHR35603:SF2">
    <property type="entry name" value="OUTER MEMBRANE LIPOPROTEIN"/>
    <property type="match status" value="1"/>
</dbReference>
<feature type="chain" id="PRO_5020765848" evidence="3">
    <location>
        <begin position="22"/>
        <end position="180"/>
    </location>
</feature>
<dbReference type="InterPro" id="IPR051407">
    <property type="entry name" value="Bact_OM_lipoprot/Surf_antigen"/>
</dbReference>
<feature type="domain" description="Glycine zipper 2TM" evidence="4">
    <location>
        <begin position="75"/>
        <end position="115"/>
    </location>
</feature>
<organism evidence="5 6">
    <name type="scientific">Parasulfuritortus cantonensis</name>
    <dbReference type="NCBI Taxonomy" id="2528202"/>
    <lineage>
        <taxon>Bacteria</taxon>
        <taxon>Pseudomonadati</taxon>
        <taxon>Pseudomonadota</taxon>
        <taxon>Betaproteobacteria</taxon>
        <taxon>Nitrosomonadales</taxon>
        <taxon>Thiobacillaceae</taxon>
        <taxon>Parasulfuritortus</taxon>
    </lineage>
</organism>